<reference evidence="1 2" key="1">
    <citation type="submission" date="2020-08" db="EMBL/GenBank/DDBJ databases">
        <title>Genomic Encyclopedia of Type Strains, Phase III (KMG-III): the genomes of soil and plant-associated and newly described type strains.</title>
        <authorList>
            <person name="Whitman W."/>
        </authorList>
    </citation>
    <scope>NUCLEOTIDE SEQUENCE [LARGE SCALE GENOMIC DNA]</scope>
    <source>
        <strain evidence="1 2">CECT 8234</strain>
    </source>
</reference>
<name>A0A7W5G9J1_9BACL</name>
<dbReference type="AlphaFoldDB" id="A0A7W5G9J1"/>
<sequence>MLATMQREIFDRMDDKSLLTACFTPLIQTYKEVSSKNGNIAGFYDKLTSGQQALFVFKTYYSHVIESVQELYWWSAYFLAHEARWTALNEKVRQLGDLQLFSLLQDIEVMLRTRNHPILLADITDISRADLETDTELRIYFESAYVRFAQASIGTMERLSATIRHSPDSFVAWS</sequence>
<accession>A0A7W5G9J1</accession>
<proteinExistence type="predicted"/>
<organism evidence="1 2">
    <name type="scientific">Paenibacillus endophyticus</name>
    <dbReference type="NCBI Taxonomy" id="1294268"/>
    <lineage>
        <taxon>Bacteria</taxon>
        <taxon>Bacillati</taxon>
        <taxon>Bacillota</taxon>
        <taxon>Bacilli</taxon>
        <taxon>Bacillales</taxon>
        <taxon>Paenibacillaceae</taxon>
        <taxon>Paenibacillus</taxon>
    </lineage>
</organism>
<keyword evidence="2" id="KW-1185">Reference proteome</keyword>
<evidence type="ECO:0000313" key="1">
    <source>
        <dbReference type="EMBL" id="MBB3151017.1"/>
    </source>
</evidence>
<comment type="caution">
    <text evidence="1">The sequence shown here is derived from an EMBL/GenBank/DDBJ whole genome shotgun (WGS) entry which is preliminary data.</text>
</comment>
<dbReference type="RefSeq" id="WP_183559511.1">
    <property type="nucleotide sequence ID" value="NZ_CBCSLB010000009.1"/>
</dbReference>
<gene>
    <name evidence="1" type="ORF">FHS16_001051</name>
</gene>
<evidence type="ECO:0000313" key="2">
    <source>
        <dbReference type="Proteomes" id="UP000518605"/>
    </source>
</evidence>
<protein>
    <submittedName>
        <fullName evidence="1">Uncharacterized protein</fullName>
    </submittedName>
</protein>
<dbReference type="Proteomes" id="UP000518605">
    <property type="component" value="Unassembled WGS sequence"/>
</dbReference>
<dbReference type="EMBL" id="JACHXW010000002">
    <property type="protein sequence ID" value="MBB3151017.1"/>
    <property type="molecule type" value="Genomic_DNA"/>
</dbReference>